<dbReference type="AlphaFoldDB" id="A0A9P5YUE2"/>
<keyword evidence="2" id="KW-1185">Reference proteome</keyword>
<evidence type="ECO:0000313" key="1">
    <source>
        <dbReference type="EMBL" id="KAF9476013.1"/>
    </source>
</evidence>
<dbReference type="EMBL" id="MU155310">
    <property type="protein sequence ID" value="KAF9476013.1"/>
    <property type="molecule type" value="Genomic_DNA"/>
</dbReference>
<name>A0A9P5YUE2_9AGAR</name>
<sequence>MAYTIQRIEKPTDGQLGQAADLFYELMQNDRGAISISGGDRSLVRLQALTMLRACSLRGEYYTATNTDQELVGFAAWTPPGQDMFNSKEQRSIAFNDFMLRVSEEGKIYFATYLPRLSNFASDILGPNVKCFDDRIFTGPELEKANYTLSMENEMLGGFI</sequence>
<proteinExistence type="predicted"/>
<comment type="caution">
    <text evidence="1">The sequence shown here is derived from an EMBL/GenBank/DDBJ whole genome shotgun (WGS) entry which is preliminary data.</text>
</comment>
<protein>
    <submittedName>
        <fullName evidence="1">Uncharacterized protein</fullName>
    </submittedName>
</protein>
<gene>
    <name evidence="1" type="ORF">BDN70DRAFT_923586</name>
</gene>
<evidence type="ECO:0000313" key="2">
    <source>
        <dbReference type="Proteomes" id="UP000807469"/>
    </source>
</evidence>
<dbReference type="Gene3D" id="3.40.630.30">
    <property type="match status" value="1"/>
</dbReference>
<reference evidence="1" key="1">
    <citation type="submission" date="2020-11" db="EMBL/GenBank/DDBJ databases">
        <authorList>
            <consortium name="DOE Joint Genome Institute"/>
            <person name="Ahrendt S."/>
            <person name="Riley R."/>
            <person name="Andreopoulos W."/>
            <person name="Labutti K."/>
            <person name="Pangilinan J."/>
            <person name="Ruiz-Duenas F.J."/>
            <person name="Barrasa J.M."/>
            <person name="Sanchez-Garcia M."/>
            <person name="Camarero S."/>
            <person name="Miyauchi S."/>
            <person name="Serrano A."/>
            <person name="Linde D."/>
            <person name="Babiker R."/>
            <person name="Drula E."/>
            <person name="Ayuso-Fernandez I."/>
            <person name="Pacheco R."/>
            <person name="Padilla G."/>
            <person name="Ferreira P."/>
            <person name="Barriuso J."/>
            <person name="Kellner H."/>
            <person name="Castanera R."/>
            <person name="Alfaro M."/>
            <person name="Ramirez L."/>
            <person name="Pisabarro A.G."/>
            <person name="Kuo A."/>
            <person name="Tritt A."/>
            <person name="Lipzen A."/>
            <person name="He G."/>
            <person name="Yan M."/>
            <person name="Ng V."/>
            <person name="Cullen D."/>
            <person name="Martin F."/>
            <person name="Rosso M.-N."/>
            <person name="Henrissat B."/>
            <person name="Hibbett D."/>
            <person name="Martinez A.T."/>
            <person name="Grigoriev I.V."/>
        </authorList>
    </citation>
    <scope>NUCLEOTIDE SEQUENCE</scope>
    <source>
        <strain evidence="1">CIRM-BRFM 674</strain>
    </source>
</reference>
<dbReference type="OrthoDB" id="61113at2759"/>
<accession>A0A9P5YUE2</accession>
<dbReference type="Proteomes" id="UP000807469">
    <property type="component" value="Unassembled WGS sequence"/>
</dbReference>
<organism evidence="1 2">
    <name type="scientific">Pholiota conissans</name>
    <dbReference type="NCBI Taxonomy" id="109636"/>
    <lineage>
        <taxon>Eukaryota</taxon>
        <taxon>Fungi</taxon>
        <taxon>Dikarya</taxon>
        <taxon>Basidiomycota</taxon>
        <taxon>Agaricomycotina</taxon>
        <taxon>Agaricomycetes</taxon>
        <taxon>Agaricomycetidae</taxon>
        <taxon>Agaricales</taxon>
        <taxon>Agaricineae</taxon>
        <taxon>Strophariaceae</taxon>
        <taxon>Pholiota</taxon>
    </lineage>
</organism>